<comment type="pathway">
    <text evidence="1">Mycotoxin biosynthesis.</text>
</comment>
<comment type="similarity">
    <text evidence="3">Belongs to the ustYa family.</text>
</comment>
<keyword evidence="5" id="KW-0812">Transmembrane</keyword>
<evidence type="ECO:0000313" key="9">
    <source>
        <dbReference type="Proteomes" id="UP000249757"/>
    </source>
</evidence>
<organism evidence="6 8">
    <name type="scientific">Pyrenophora tritici-repentis</name>
    <dbReference type="NCBI Taxonomy" id="45151"/>
    <lineage>
        <taxon>Eukaryota</taxon>
        <taxon>Fungi</taxon>
        <taxon>Dikarya</taxon>
        <taxon>Ascomycota</taxon>
        <taxon>Pezizomycotina</taxon>
        <taxon>Dothideomycetes</taxon>
        <taxon>Pleosporomycetidae</taxon>
        <taxon>Pleosporales</taxon>
        <taxon>Pleosporineae</taxon>
        <taxon>Pleosporaceae</taxon>
        <taxon>Pyrenophora</taxon>
    </lineage>
</organism>
<evidence type="ECO:0000256" key="4">
    <source>
        <dbReference type="SAM" id="MobiDB-lite"/>
    </source>
</evidence>
<keyword evidence="5" id="KW-0472">Membrane</keyword>
<dbReference type="Pfam" id="PF11807">
    <property type="entry name" value="UstYa"/>
    <property type="match status" value="1"/>
</dbReference>
<evidence type="ECO:0000313" key="6">
    <source>
        <dbReference type="EMBL" id="KAF7573770.1"/>
    </source>
</evidence>
<evidence type="ECO:0000313" key="8">
    <source>
        <dbReference type="Proteomes" id="UP000245464"/>
    </source>
</evidence>
<keyword evidence="9" id="KW-1185">Reference proteome</keyword>
<dbReference type="AlphaFoldDB" id="A0A2W1ELC4"/>
<evidence type="ECO:0000256" key="1">
    <source>
        <dbReference type="ARBA" id="ARBA00004685"/>
    </source>
</evidence>
<evidence type="ECO:0000256" key="5">
    <source>
        <dbReference type="SAM" id="Phobius"/>
    </source>
</evidence>
<dbReference type="PANTHER" id="PTHR33365:SF11">
    <property type="entry name" value="TAT PATHWAY SIGNAL SEQUENCE"/>
    <property type="match status" value="1"/>
</dbReference>
<evidence type="ECO:0000256" key="2">
    <source>
        <dbReference type="ARBA" id="ARBA00023002"/>
    </source>
</evidence>
<dbReference type="GO" id="GO:0016491">
    <property type="term" value="F:oxidoreductase activity"/>
    <property type="evidence" value="ECO:0007669"/>
    <property type="project" value="UniProtKB-KW"/>
</dbReference>
<protein>
    <submittedName>
        <fullName evidence="7">DUF3328 domain containing protein</fullName>
    </submittedName>
    <submittedName>
        <fullName evidence="6">Solute binding protein</fullName>
    </submittedName>
</protein>
<name>A0A2W1ELC4_9PLEO</name>
<keyword evidence="5" id="KW-1133">Transmembrane helix</keyword>
<reference evidence="7" key="2">
    <citation type="submission" date="2021-05" db="EMBL/GenBank/DDBJ databases">
        <authorList>
            <person name="Moolhuijzen P.M."/>
            <person name="Moffat C.S."/>
        </authorList>
    </citation>
    <scope>NUCLEOTIDE SEQUENCE</scope>
    <source>
        <strain evidence="7">86-124</strain>
    </source>
</reference>
<comment type="caution">
    <text evidence="6">The sequence shown here is derived from an EMBL/GenBank/DDBJ whole genome shotgun (WGS) entry which is preliminary data.</text>
</comment>
<sequence length="255" mass="28858">MSPFNYTKVSSESSQPESLEQQPSKQIPGRLSGWRKTAHSIQFLRWPMTFFLLTVILICELSILHQQSIPLKLGSEANGLLPEFTTQKKTFHTDKRYASDHRTTASINATKHQWMDLMPRGGGFLQVPDYTSHTLPPPMHFSATPGKQVYAIAVFHELHCLMHLSGYIDKLVMQIRNRDFELDEGAVWHNDHCFNYLRNALLCCGDTTLEGQAQTPELQGVAGTDGTGAVHVCRNYDEILAFAEKVRLTDAKEHF</sequence>
<dbReference type="PANTHER" id="PTHR33365">
    <property type="entry name" value="YALI0B05434P"/>
    <property type="match status" value="1"/>
</dbReference>
<dbReference type="OrthoDB" id="3687641at2759"/>
<dbReference type="GO" id="GO:0043386">
    <property type="term" value="P:mycotoxin biosynthetic process"/>
    <property type="evidence" value="ECO:0007669"/>
    <property type="project" value="InterPro"/>
</dbReference>
<evidence type="ECO:0000313" key="7">
    <source>
        <dbReference type="EMBL" id="KAI1515962.1"/>
    </source>
</evidence>
<proteinExistence type="inferred from homology"/>
<reference evidence="7" key="3">
    <citation type="journal article" date="2022" name="bioRxiv">
        <title>A global pangenome for the wheat fungal pathogen Pyrenophora tritici-repentis and prediction of effector protein structural homology.</title>
        <authorList>
            <person name="Moolhuijzen P."/>
            <person name="See P.T."/>
            <person name="Shi G."/>
            <person name="Powell H.R."/>
            <person name="Cockram J."/>
            <person name="Jorgensen L.N."/>
            <person name="Benslimane H."/>
            <person name="Strelkov S.E."/>
            <person name="Turner J."/>
            <person name="Liu Z."/>
            <person name="Moffat C.S."/>
        </authorList>
    </citation>
    <scope>NUCLEOTIDE SEQUENCE</scope>
    <source>
        <strain evidence="7">86-124</strain>
    </source>
</reference>
<dbReference type="EMBL" id="NQIK02000003">
    <property type="protein sequence ID" value="KAF7573770.1"/>
    <property type="molecule type" value="Genomic_DNA"/>
</dbReference>
<dbReference type="Proteomes" id="UP000245464">
    <property type="component" value="Chromosome 3"/>
</dbReference>
<gene>
    <name evidence="7" type="ORF">Ptr86124_004499</name>
    <name evidence="6" type="ORF">PtrM4_086750</name>
</gene>
<dbReference type="EMBL" id="NRDI02000005">
    <property type="protein sequence ID" value="KAI1515962.1"/>
    <property type="molecule type" value="Genomic_DNA"/>
</dbReference>
<feature type="region of interest" description="Disordered" evidence="4">
    <location>
        <begin position="1"/>
        <end position="31"/>
    </location>
</feature>
<reference evidence="6" key="1">
    <citation type="journal article" date="2018" name="BMC Genomics">
        <title>Comparative genomics of the wheat fungal pathogen Pyrenophora tritici-repentis reveals chromosomal variations and genome plasticity.</title>
        <authorList>
            <person name="Moolhuijzen P."/>
            <person name="See P.T."/>
            <person name="Hane J.K."/>
            <person name="Shi G."/>
            <person name="Liu Z."/>
            <person name="Oliver R.P."/>
            <person name="Moffat C.S."/>
        </authorList>
    </citation>
    <scope>NUCLEOTIDE SEQUENCE [LARGE SCALE GENOMIC DNA]</scope>
    <source>
        <strain evidence="6">M4</strain>
    </source>
</reference>
<evidence type="ECO:0000256" key="3">
    <source>
        <dbReference type="ARBA" id="ARBA00035112"/>
    </source>
</evidence>
<feature type="compositionally biased region" description="Low complexity" evidence="4">
    <location>
        <begin position="10"/>
        <end position="24"/>
    </location>
</feature>
<reference evidence="9" key="4">
    <citation type="journal article" date="2022" name="Microb. Genom.">
        <title>A global pangenome for the wheat fungal pathogen Pyrenophora tritici-repentis and prediction of effector protein structural homology.</title>
        <authorList>
            <person name="Moolhuijzen P.M."/>
            <person name="See P.T."/>
            <person name="Shi G."/>
            <person name="Powell H.R."/>
            <person name="Cockram J."/>
            <person name="Jorgensen L.N."/>
            <person name="Benslimane H."/>
            <person name="Strelkov S.E."/>
            <person name="Turner J."/>
            <person name="Liu Z."/>
            <person name="Moffat C.S."/>
        </authorList>
    </citation>
    <scope>NUCLEOTIDE SEQUENCE [LARGE SCALE GENOMIC DNA]</scope>
</reference>
<dbReference type="Proteomes" id="UP000249757">
    <property type="component" value="Unassembled WGS sequence"/>
</dbReference>
<dbReference type="InterPro" id="IPR021765">
    <property type="entry name" value="UstYa-like"/>
</dbReference>
<feature type="transmembrane region" description="Helical" evidence="5">
    <location>
        <begin position="43"/>
        <end position="64"/>
    </location>
</feature>
<accession>A0A2W1ELC4</accession>
<keyword evidence="2" id="KW-0560">Oxidoreductase</keyword>